<comment type="caution">
    <text evidence="3">The sequence shown here is derived from an EMBL/GenBank/DDBJ whole genome shotgun (WGS) entry which is preliminary data.</text>
</comment>
<evidence type="ECO:0000259" key="2">
    <source>
        <dbReference type="Pfam" id="PF09972"/>
    </source>
</evidence>
<dbReference type="EMBL" id="DXHX01000122">
    <property type="protein sequence ID" value="HIV74965.1"/>
    <property type="molecule type" value="Genomic_DNA"/>
</dbReference>
<feature type="transmembrane region" description="Helical" evidence="1">
    <location>
        <begin position="257"/>
        <end position="276"/>
    </location>
</feature>
<evidence type="ECO:0000313" key="4">
    <source>
        <dbReference type="Proteomes" id="UP000823937"/>
    </source>
</evidence>
<feature type="domain" description="DUF2207" evidence="2">
    <location>
        <begin position="33"/>
        <end position="214"/>
    </location>
</feature>
<protein>
    <submittedName>
        <fullName evidence="3">DUF2207 domain-containing protein</fullName>
    </submittedName>
</protein>
<reference evidence="3" key="1">
    <citation type="journal article" date="2021" name="PeerJ">
        <title>Extensive microbial diversity within the chicken gut microbiome revealed by metagenomics and culture.</title>
        <authorList>
            <person name="Gilroy R."/>
            <person name="Ravi A."/>
            <person name="Getino M."/>
            <person name="Pursley I."/>
            <person name="Horton D.L."/>
            <person name="Alikhan N.F."/>
            <person name="Baker D."/>
            <person name="Gharbi K."/>
            <person name="Hall N."/>
            <person name="Watson M."/>
            <person name="Adriaenssens E.M."/>
            <person name="Foster-Nyarko E."/>
            <person name="Jarju S."/>
            <person name="Secka A."/>
            <person name="Antonio M."/>
            <person name="Oren A."/>
            <person name="Chaudhuri R.R."/>
            <person name="La Ragione R."/>
            <person name="Hildebrand F."/>
            <person name="Pallen M.J."/>
        </authorList>
    </citation>
    <scope>NUCLEOTIDE SEQUENCE</scope>
    <source>
        <strain evidence="3">CHK169-2315</strain>
    </source>
</reference>
<keyword evidence="1" id="KW-1133">Transmembrane helix</keyword>
<evidence type="ECO:0000313" key="3">
    <source>
        <dbReference type="EMBL" id="HIV74965.1"/>
    </source>
</evidence>
<organism evidence="3 4">
    <name type="scientific">Candidatus Pseudogracilibacillus intestinigallinarum</name>
    <dbReference type="NCBI Taxonomy" id="2838742"/>
    <lineage>
        <taxon>Bacteria</taxon>
        <taxon>Bacillati</taxon>
        <taxon>Bacillota</taxon>
        <taxon>Bacilli</taxon>
        <taxon>Bacillales</taxon>
        <taxon>Bacillaceae</taxon>
        <taxon>Pseudogracilibacillus</taxon>
    </lineage>
</organism>
<sequence length="553" mass="63904">MRIQKFFIISVLLLLFTSIFSFEEVYASTHELEALDIHVFIEEDGSANITEKRVATLSEGTENFIVIGNLGKSTITDFSVYEDGKMYDFVEDWDVNWSKEQKTFKNGVIEEKEHYELVWGIGEYGKHEYELSYTVTDFIKQLEDSQMMFWQFVNNDTNIPPQRVTITVETDKPLTEENEKIWAFGFEGDIHFKDGKIVAKSNKPLHKNDFVTILTEFPTGNFGTNDIIDQTFEEIKEQAFEGSDYTNDKISRSPVKIILVFSFIITVLFIIAKVLNRIIDQRFLQKYKGKHVNEVPYHGDFYMAYGALILFQLSNLNQLLTAFILKWINEERIQVVYTSKKSFLRNKKIVGFQFIQNKMNDLTNSEAELFNLFLHDTQDGILRRKNFKDWSKRNKKLISKWESDLIDKSLTMYEEEGFLTREEAEAHGESYKKNHIKPKMKEFEDHVHLFKNYLGNYSSLNEPELVNVKLLDELMIWAAMLGLTKEAYKEFKALYPKYEQESVYYSYRSISVALRYANRINHAVSSRNSGAGGSASFGGGGGSFGGGSGGGTR</sequence>
<proteinExistence type="predicted"/>
<dbReference type="InterPro" id="IPR018702">
    <property type="entry name" value="DUF2207"/>
</dbReference>
<dbReference type="Proteomes" id="UP000823937">
    <property type="component" value="Unassembled WGS sequence"/>
</dbReference>
<keyword evidence="1" id="KW-0472">Membrane</keyword>
<dbReference type="Pfam" id="PF09972">
    <property type="entry name" value="DUF2207"/>
    <property type="match status" value="1"/>
</dbReference>
<keyword evidence="1" id="KW-0812">Transmembrane</keyword>
<reference evidence="3" key="2">
    <citation type="submission" date="2021-04" db="EMBL/GenBank/DDBJ databases">
        <authorList>
            <person name="Gilroy R."/>
        </authorList>
    </citation>
    <scope>NUCLEOTIDE SEQUENCE</scope>
    <source>
        <strain evidence="3">CHK169-2315</strain>
    </source>
</reference>
<evidence type="ECO:0000256" key="1">
    <source>
        <dbReference type="SAM" id="Phobius"/>
    </source>
</evidence>
<name>A0A9D1TK80_9BACI</name>
<dbReference type="AlphaFoldDB" id="A0A9D1TK80"/>
<accession>A0A9D1TK80</accession>
<gene>
    <name evidence="3" type="ORF">H9895_07815</name>
</gene>